<dbReference type="AlphaFoldDB" id="A0A1G7B4H5"/>
<organism evidence="9 10">
    <name type="scientific">Belnapia rosea</name>
    <dbReference type="NCBI Taxonomy" id="938405"/>
    <lineage>
        <taxon>Bacteria</taxon>
        <taxon>Pseudomonadati</taxon>
        <taxon>Pseudomonadota</taxon>
        <taxon>Alphaproteobacteria</taxon>
        <taxon>Acetobacterales</taxon>
        <taxon>Roseomonadaceae</taxon>
        <taxon>Belnapia</taxon>
    </lineage>
</organism>
<keyword evidence="3" id="KW-0813">Transport</keyword>
<dbReference type="Proteomes" id="UP000198925">
    <property type="component" value="Unassembled WGS sequence"/>
</dbReference>
<dbReference type="STRING" id="938405.SAMN02927895_01183"/>
<dbReference type="InterPro" id="IPR011606">
    <property type="entry name" value="Brnchd-chn_aa_trnsp_permease"/>
</dbReference>
<dbReference type="GO" id="GO:1903785">
    <property type="term" value="P:L-valine transmembrane transport"/>
    <property type="evidence" value="ECO:0007669"/>
    <property type="project" value="TreeGrafter"/>
</dbReference>
<evidence type="ECO:0000256" key="7">
    <source>
        <dbReference type="ARBA" id="ARBA00023136"/>
    </source>
</evidence>
<comment type="similarity">
    <text evidence="2">Belongs to the AzlC family.</text>
</comment>
<name>A0A1G7B4H5_9PROT</name>
<evidence type="ECO:0000256" key="8">
    <source>
        <dbReference type="SAM" id="Phobius"/>
    </source>
</evidence>
<feature type="transmembrane region" description="Helical" evidence="8">
    <location>
        <begin position="148"/>
        <end position="167"/>
    </location>
</feature>
<keyword evidence="10" id="KW-1185">Reference proteome</keyword>
<keyword evidence="7 8" id="KW-0472">Membrane</keyword>
<evidence type="ECO:0000256" key="5">
    <source>
        <dbReference type="ARBA" id="ARBA00022692"/>
    </source>
</evidence>
<dbReference type="RefSeq" id="WP_090664833.1">
    <property type="nucleotide sequence ID" value="NZ_FMZX01000023.1"/>
</dbReference>
<evidence type="ECO:0000313" key="9">
    <source>
        <dbReference type="EMBL" id="SDE21931.1"/>
    </source>
</evidence>
<reference evidence="9 10" key="1">
    <citation type="submission" date="2016-10" db="EMBL/GenBank/DDBJ databases">
        <authorList>
            <person name="de Groot N.N."/>
        </authorList>
    </citation>
    <scope>NUCLEOTIDE SEQUENCE [LARGE SCALE GENOMIC DNA]</scope>
    <source>
        <strain evidence="9 10">CPCC 100156</strain>
    </source>
</reference>
<feature type="transmembrane region" description="Helical" evidence="8">
    <location>
        <begin position="88"/>
        <end position="106"/>
    </location>
</feature>
<comment type="subcellular location">
    <subcellularLocation>
        <location evidence="1">Cell membrane</location>
        <topology evidence="1">Multi-pass membrane protein</topology>
    </subcellularLocation>
</comment>
<dbReference type="PANTHER" id="PTHR34979:SF1">
    <property type="entry name" value="INNER MEMBRANE PROTEIN YGAZ"/>
    <property type="match status" value="1"/>
</dbReference>
<dbReference type="GO" id="GO:0005886">
    <property type="term" value="C:plasma membrane"/>
    <property type="evidence" value="ECO:0007669"/>
    <property type="project" value="UniProtKB-SubCell"/>
</dbReference>
<accession>A0A1G7B4H5</accession>
<dbReference type="EMBL" id="FMZX01000023">
    <property type="protein sequence ID" value="SDE21931.1"/>
    <property type="molecule type" value="Genomic_DNA"/>
</dbReference>
<evidence type="ECO:0000313" key="10">
    <source>
        <dbReference type="Proteomes" id="UP000198925"/>
    </source>
</evidence>
<evidence type="ECO:0000256" key="3">
    <source>
        <dbReference type="ARBA" id="ARBA00022448"/>
    </source>
</evidence>
<proteinExistence type="inferred from homology"/>
<dbReference type="PANTHER" id="PTHR34979">
    <property type="entry name" value="INNER MEMBRANE PROTEIN YGAZ"/>
    <property type="match status" value="1"/>
</dbReference>
<evidence type="ECO:0000256" key="2">
    <source>
        <dbReference type="ARBA" id="ARBA00010735"/>
    </source>
</evidence>
<feature type="transmembrane region" description="Helical" evidence="8">
    <location>
        <begin position="58"/>
        <end position="82"/>
    </location>
</feature>
<dbReference type="Pfam" id="PF03591">
    <property type="entry name" value="AzlC"/>
    <property type="match status" value="1"/>
</dbReference>
<feature type="transmembrane region" description="Helical" evidence="8">
    <location>
        <begin position="174"/>
        <end position="190"/>
    </location>
</feature>
<feature type="transmembrane region" description="Helical" evidence="8">
    <location>
        <begin position="33"/>
        <end position="51"/>
    </location>
</feature>
<protein>
    <submittedName>
        <fullName evidence="9">4-azaleucine resistance probable transporter AzlC</fullName>
    </submittedName>
</protein>
<keyword evidence="5 8" id="KW-0812">Transmembrane</keyword>
<sequence>MAGLALTLGLAPFGLVVGMAAEAKGLSLLETLLMSGLVYAGTAQLVALELWTDPAPILAATLAALVINLRMAPMGAALAPVLDRLQGLRLWGTLAVLVDNSFALTVAEMRAGRRDAAFLLGASLAMWVCWMATCTIGQVFGASLRLPAGHPVFFASVAALMSILVPLWRGRSDLLPWGVAGVLALAAHGLGLGQPWPVLAGALGGAAAGAVRDMRRR</sequence>
<feature type="transmembrane region" description="Helical" evidence="8">
    <location>
        <begin position="118"/>
        <end position="142"/>
    </location>
</feature>
<evidence type="ECO:0000256" key="4">
    <source>
        <dbReference type="ARBA" id="ARBA00022475"/>
    </source>
</evidence>
<evidence type="ECO:0000256" key="1">
    <source>
        <dbReference type="ARBA" id="ARBA00004651"/>
    </source>
</evidence>
<keyword evidence="4" id="KW-1003">Cell membrane</keyword>
<keyword evidence="6 8" id="KW-1133">Transmembrane helix</keyword>
<gene>
    <name evidence="9" type="ORF">SAMN04487779_102313</name>
</gene>
<evidence type="ECO:0000256" key="6">
    <source>
        <dbReference type="ARBA" id="ARBA00022989"/>
    </source>
</evidence>